<accession>A0A167MVI6</accession>
<evidence type="ECO:0000313" key="7">
    <source>
        <dbReference type="EMBL" id="OAD74154.1"/>
    </source>
</evidence>
<feature type="transmembrane region" description="Helical" evidence="6">
    <location>
        <begin position="21"/>
        <end position="42"/>
    </location>
</feature>
<feature type="non-terminal residue" evidence="7">
    <location>
        <position position="482"/>
    </location>
</feature>
<dbReference type="STRING" id="763407.A0A167MVI6"/>
<evidence type="ECO:0000256" key="5">
    <source>
        <dbReference type="ARBA" id="ARBA00023136"/>
    </source>
</evidence>
<dbReference type="PANTHER" id="PTHR45649:SF26">
    <property type="entry name" value="OS04G0435100 PROTEIN"/>
    <property type="match status" value="1"/>
</dbReference>
<evidence type="ECO:0000256" key="4">
    <source>
        <dbReference type="ARBA" id="ARBA00022989"/>
    </source>
</evidence>
<dbReference type="GO" id="GO:0016020">
    <property type="term" value="C:membrane"/>
    <property type="evidence" value="ECO:0007669"/>
    <property type="project" value="UniProtKB-SubCell"/>
</dbReference>
<feature type="transmembrane region" description="Helical" evidence="6">
    <location>
        <begin position="426"/>
        <end position="445"/>
    </location>
</feature>
<feature type="transmembrane region" description="Helical" evidence="6">
    <location>
        <begin position="257"/>
        <end position="279"/>
    </location>
</feature>
<keyword evidence="3 6" id="KW-0812">Transmembrane</keyword>
<protein>
    <recommendedName>
        <fullName evidence="9">Amino acid permease</fullName>
    </recommendedName>
</protein>
<dbReference type="PIRSF" id="PIRSF006060">
    <property type="entry name" value="AA_transporter"/>
    <property type="match status" value="1"/>
</dbReference>
<dbReference type="AlphaFoldDB" id="A0A167MVI6"/>
<dbReference type="Proteomes" id="UP000077315">
    <property type="component" value="Unassembled WGS sequence"/>
</dbReference>
<feature type="transmembrane region" description="Helical" evidence="6">
    <location>
        <begin position="177"/>
        <end position="198"/>
    </location>
</feature>
<dbReference type="PANTHER" id="PTHR45649">
    <property type="entry name" value="AMINO-ACID PERMEASE BAT1"/>
    <property type="match status" value="1"/>
</dbReference>
<keyword evidence="4 6" id="KW-1133">Transmembrane helix</keyword>
<evidence type="ECO:0008006" key="9">
    <source>
        <dbReference type="Google" id="ProtNLM"/>
    </source>
</evidence>
<feature type="transmembrane region" description="Helical" evidence="6">
    <location>
        <begin position="102"/>
        <end position="126"/>
    </location>
</feature>
<dbReference type="OrthoDB" id="3257095at2759"/>
<feature type="transmembrane region" description="Helical" evidence="6">
    <location>
        <begin position="57"/>
        <end position="81"/>
    </location>
</feature>
<feature type="transmembrane region" description="Helical" evidence="6">
    <location>
        <begin position="218"/>
        <end position="236"/>
    </location>
</feature>
<evidence type="ECO:0000256" key="2">
    <source>
        <dbReference type="ARBA" id="ARBA00022448"/>
    </source>
</evidence>
<dbReference type="InterPro" id="IPR002293">
    <property type="entry name" value="AA/rel_permease1"/>
</dbReference>
<dbReference type="RefSeq" id="XP_018292194.1">
    <property type="nucleotide sequence ID" value="XM_018443683.1"/>
</dbReference>
<proteinExistence type="predicted"/>
<dbReference type="GO" id="GO:0022857">
    <property type="term" value="F:transmembrane transporter activity"/>
    <property type="evidence" value="ECO:0007669"/>
    <property type="project" value="InterPro"/>
</dbReference>
<sequence length="482" mass="53328">LDRDAQRLRDLGYKQEFKREISLFVQAGFSFSTMAVLPNWLVGFGGCLSAGGPSSLFWGWVVVVPFVACIGLSMAEVISAYPLAGGIYSWCYMLSNKKWAPFMAWISGYLYLTGLITANMTLAWSATDFIYGIANLYLETQITSQGAFVGLYCGMFVLATGYNCLGMKFSTYLNKFMVFWVFIGTIIVVITVPVMAPTHTSAKWVFTEFMNGTGYDNLGLVFFLGLLQAGWTLVGYECGAQIVEGTKNAEVAAPRGIILCIGSAIVQGFVLIIAVLFSIQDVDELLESPMPIATFFLRSTSKPLTAFFLVILLVAQFGSLCNSILATGHLFWALARDGCVPFHRSLYQLSDNHIPVRALILQMAISIIVIMPSFGTMIYWKAIMSTAVICINISYGLPLVCRLIWTRKDMPKGPFNLHGWSIPLNILSVFWILFFGVILCVPSYHPVEAETMNWASLMIGAVSIFALCFWFISGRKNYKGPV</sequence>
<dbReference type="EMBL" id="KV440979">
    <property type="protein sequence ID" value="OAD74154.1"/>
    <property type="molecule type" value="Genomic_DNA"/>
</dbReference>
<dbReference type="InParanoid" id="A0A167MVI6"/>
<feature type="transmembrane region" description="Helical" evidence="6">
    <location>
        <begin position="356"/>
        <end position="380"/>
    </location>
</feature>
<dbReference type="GeneID" id="29004588"/>
<name>A0A167MVI6_PHYB8</name>
<organism evidence="7 8">
    <name type="scientific">Phycomyces blakesleeanus (strain ATCC 8743b / DSM 1359 / FGSC 10004 / NBRC 33097 / NRRL 1555)</name>
    <dbReference type="NCBI Taxonomy" id="763407"/>
    <lineage>
        <taxon>Eukaryota</taxon>
        <taxon>Fungi</taxon>
        <taxon>Fungi incertae sedis</taxon>
        <taxon>Mucoromycota</taxon>
        <taxon>Mucoromycotina</taxon>
        <taxon>Mucoromycetes</taxon>
        <taxon>Mucorales</taxon>
        <taxon>Phycomycetaceae</taxon>
        <taxon>Phycomyces</taxon>
    </lineage>
</organism>
<reference evidence="8" key="1">
    <citation type="submission" date="2015-06" db="EMBL/GenBank/DDBJ databases">
        <title>Expansion of signal transduction pathways in fungi by whole-genome duplication.</title>
        <authorList>
            <consortium name="DOE Joint Genome Institute"/>
            <person name="Corrochano L.M."/>
            <person name="Kuo A."/>
            <person name="Marcet-Houben M."/>
            <person name="Polaino S."/>
            <person name="Salamov A."/>
            <person name="Villalobos J.M."/>
            <person name="Alvarez M.I."/>
            <person name="Avalos J."/>
            <person name="Benito E.P."/>
            <person name="Benoit I."/>
            <person name="Burger G."/>
            <person name="Camino L.P."/>
            <person name="Canovas D."/>
            <person name="Cerda-Olmedo E."/>
            <person name="Cheng J.-F."/>
            <person name="Dominguez A."/>
            <person name="Elias M."/>
            <person name="Eslava A.P."/>
            <person name="Glaser F."/>
            <person name="Grimwood J."/>
            <person name="Gutierrez G."/>
            <person name="Heitman J."/>
            <person name="Henrissat B."/>
            <person name="Iturriaga E.A."/>
            <person name="Lang B.F."/>
            <person name="Lavin J.L."/>
            <person name="Lee S."/>
            <person name="Li W."/>
            <person name="Lindquist E."/>
            <person name="Lopez-Garcia S."/>
            <person name="Luque E.M."/>
            <person name="Marcos A.T."/>
            <person name="Martin J."/>
            <person name="McCluskey K."/>
            <person name="Medina H.R."/>
            <person name="Miralles-Duran A."/>
            <person name="Miyazaki A."/>
            <person name="Munoz-Torres E."/>
            <person name="Oguiza J.A."/>
            <person name="Ohm R."/>
            <person name="Olmedo M."/>
            <person name="Orejas M."/>
            <person name="Ortiz-Castellanos L."/>
            <person name="Pisabarro A.G."/>
            <person name="Rodriguez-Romero J."/>
            <person name="Ruiz-Herrera J."/>
            <person name="Ruiz-Vazquez R."/>
            <person name="Sanz C."/>
            <person name="Schackwitz W."/>
            <person name="Schmutz J."/>
            <person name="Shahriari M."/>
            <person name="Shelest E."/>
            <person name="Silva-Franco F."/>
            <person name="Soanes D."/>
            <person name="Syed K."/>
            <person name="Tagua V.G."/>
            <person name="Talbot N.J."/>
            <person name="Thon M."/>
            <person name="De vries R.P."/>
            <person name="Wiebenga A."/>
            <person name="Yadav J.S."/>
            <person name="Braun E.L."/>
            <person name="Baker S."/>
            <person name="Garre V."/>
            <person name="Horwitz B."/>
            <person name="Torres-Martinez S."/>
            <person name="Idnurm A."/>
            <person name="Herrera-Estrella A."/>
            <person name="Gabaldon T."/>
            <person name="Grigoriev I.V."/>
        </authorList>
    </citation>
    <scope>NUCLEOTIDE SEQUENCE [LARGE SCALE GENOMIC DNA]</scope>
    <source>
        <strain evidence="8">NRRL 1555(-)</strain>
    </source>
</reference>
<feature type="transmembrane region" description="Helical" evidence="6">
    <location>
        <begin position="146"/>
        <end position="165"/>
    </location>
</feature>
<keyword evidence="8" id="KW-1185">Reference proteome</keyword>
<evidence type="ECO:0000313" key="8">
    <source>
        <dbReference type="Proteomes" id="UP000077315"/>
    </source>
</evidence>
<dbReference type="VEuPathDB" id="FungiDB:PHYBLDRAFT_88021"/>
<dbReference type="Gene3D" id="1.20.1740.10">
    <property type="entry name" value="Amino acid/polyamine transporter I"/>
    <property type="match status" value="1"/>
</dbReference>
<feature type="transmembrane region" description="Helical" evidence="6">
    <location>
        <begin position="306"/>
        <end position="335"/>
    </location>
</feature>
<feature type="transmembrane region" description="Helical" evidence="6">
    <location>
        <begin position="386"/>
        <end position="405"/>
    </location>
</feature>
<feature type="non-terminal residue" evidence="7">
    <location>
        <position position="1"/>
    </location>
</feature>
<gene>
    <name evidence="7" type="ORF">PHYBLDRAFT_88021</name>
</gene>
<evidence type="ECO:0000256" key="1">
    <source>
        <dbReference type="ARBA" id="ARBA00004141"/>
    </source>
</evidence>
<comment type="subcellular location">
    <subcellularLocation>
        <location evidence="1">Membrane</location>
        <topology evidence="1">Multi-pass membrane protein</topology>
    </subcellularLocation>
</comment>
<evidence type="ECO:0000256" key="6">
    <source>
        <dbReference type="SAM" id="Phobius"/>
    </source>
</evidence>
<feature type="transmembrane region" description="Helical" evidence="6">
    <location>
        <begin position="451"/>
        <end position="472"/>
    </location>
</feature>
<evidence type="ECO:0000256" key="3">
    <source>
        <dbReference type="ARBA" id="ARBA00022692"/>
    </source>
</evidence>
<dbReference type="Pfam" id="PF13520">
    <property type="entry name" value="AA_permease_2"/>
    <property type="match status" value="1"/>
</dbReference>
<keyword evidence="5 6" id="KW-0472">Membrane</keyword>
<keyword evidence="2" id="KW-0813">Transport</keyword>